<evidence type="ECO:0000256" key="6">
    <source>
        <dbReference type="SAM" id="Phobius"/>
    </source>
</evidence>
<dbReference type="InterPro" id="IPR015919">
    <property type="entry name" value="Cadherin-like_sf"/>
</dbReference>
<evidence type="ECO:0000256" key="1">
    <source>
        <dbReference type="ARBA" id="ARBA00004370"/>
    </source>
</evidence>
<organism evidence="8 9">
    <name type="scientific">Eptatretus burgeri</name>
    <name type="common">Inshore hagfish</name>
    <dbReference type="NCBI Taxonomy" id="7764"/>
    <lineage>
        <taxon>Eukaryota</taxon>
        <taxon>Metazoa</taxon>
        <taxon>Chordata</taxon>
        <taxon>Craniata</taxon>
        <taxon>Vertebrata</taxon>
        <taxon>Cyclostomata</taxon>
        <taxon>Myxini</taxon>
        <taxon>Myxiniformes</taxon>
        <taxon>Myxinidae</taxon>
        <taxon>Eptatretinae</taxon>
        <taxon>Eptatretus</taxon>
    </lineage>
</organism>
<dbReference type="GO" id="GO:0007156">
    <property type="term" value="P:homophilic cell adhesion via plasma membrane adhesion molecules"/>
    <property type="evidence" value="ECO:0007669"/>
    <property type="project" value="InterPro"/>
</dbReference>
<name>A0A8C4NDB3_EPTBU</name>
<evidence type="ECO:0000313" key="9">
    <source>
        <dbReference type="Proteomes" id="UP000694388"/>
    </source>
</evidence>
<comment type="subcellular location">
    <subcellularLocation>
        <location evidence="1">Membrane</location>
    </subcellularLocation>
</comment>
<dbReference type="PROSITE" id="PS00232">
    <property type="entry name" value="CADHERIN_1"/>
    <property type="match status" value="1"/>
</dbReference>
<feature type="domain" description="Cadherin" evidence="7">
    <location>
        <begin position="185"/>
        <end position="299"/>
    </location>
</feature>
<evidence type="ECO:0000256" key="4">
    <source>
        <dbReference type="ARBA" id="ARBA00023136"/>
    </source>
</evidence>
<dbReference type="PRINTS" id="PR00205">
    <property type="entry name" value="CADHERIN"/>
</dbReference>
<keyword evidence="6" id="KW-1133">Transmembrane helix</keyword>
<dbReference type="GO" id="GO:0016477">
    <property type="term" value="P:cell migration"/>
    <property type="evidence" value="ECO:0007669"/>
    <property type="project" value="TreeGrafter"/>
</dbReference>
<keyword evidence="3 5" id="KW-0106">Calcium</keyword>
<feature type="transmembrane region" description="Helical" evidence="6">
    <location>
        <begin position="413"/>
        <end position="434"/>
    </location>
</feature>
<keyword evidence="2" id="KW-0677">Repeat</keyword>
<accession>A0A8C4NDB3</accession>
<feature type="domain" description="Cadherin" evidence="7">
    <location>
        <begin position="94"/>
        <end position="184"/>
    </location>
</feature>
<dbReference type="GO" id="GO:0045296">
    <property type="term" value="F:cadherin binding"/>
    <property type="evidence" value="ECO:0007669"/>
    <property type="project" value="TreeGrafter"/>
</dbReference>
<dbReference type="SUPFAM" id="SSF49313">
    <property type="entry name" value="Cadherin-like"/>
    <property type="match status" value="3"/>
</dbReference>
<evidence type="ECO:0000256" key="3">
    <source>
        <dbReference type="ARBA" id="ARBA00022837"/>
    </source>
</evidence>
<dbReference type="GeneTree" id="ENSGT00940000167267"/>
<reference evidence="8" key="2">
    <citation type="submission" date="2025-09" db="UniProtKB">
        <authorList>
            <consortium name="Ensembl"/>
        </authorList>
    </citation>
    <scope>IDENTIFICATION</scope>
</reference>
<evidence type="ECO:0000259" key="7">
    <source>
        <dbReference type="PROSITE" id="PS50268"/>
    </source>
</evidence>
<dbReference type="InterPro" id="IPR002126">
    <property type="entry name" value="Cadherin-like_dom"/>
</dbReference>
<dbReference type="Ensembl" id="ENSEBUT00000006436.1">
    <property type="protein sequence ID" value="ENSEBUP00000005988.1"/>
    <property type="gene ID" value="ENSEBUG00000004002.1"/>
</dbReference>
<dbReference type="GO" id="GO:0016342">
    <property type="term" value="C:catenin complex"/>
    <property type="evidence" value="ECO:0007669"/>
    <property type="project" value="TreeGrafter"/>
</dbReference>
<dbReference type="OMA" id="CETRSHY"/>
<evidence type="ECO:0000256" key="2">
    <source>
        <dbReference type="ARBA" id="ARBA00022737"/>
    </source>
</evidence>
<dbReference type="InterPro" id="IPR039808">
    <property type="entry name" value="Cadherin"/>
</dbReference>
<dbReference type="GO" id="GO:0008013">
    <property type="term" value="F:beta-catenin binding"/>
    <property type="evidence" value="ECO:0007669"/>
    <property type="project" value="TreeGrafter"/>
</dbReference>
<evidence type="ECO:0000313" key="8">
    <source>
        <dbReference type="Ensembl" id="ENSEBUP00000005988.1"/>
    </source>
</evidence>
<dbReference type="Gene3D" id="2.60.40.60">
    <property type="entry name" value="Cadherins"/>
    <property type="match status" value="3"/>
</dbReference>
<proteinExistence type="predicted"/>
<keyword evidence="4 6" id="KW-0472">Membrane</keyword>
<sequence>MGQVQYFVAKPSTPPGSASLWSAAADLFAVHAKTGQVTCRINLNQRPLETFELLIVARDRGDPVMEANTTVSILILQPSIVPRFSTDLYRPQPISELSPVGMSIITVTAMAVNQTISYSIVGGDAKGQFRVHSESGVLWTARDLDFELDQAYKLVVQANTSSGLVSDSQVLVTVTDENDHAPVFTKSLYLAGITETTPPFSSVVRLQATDADSGNNSALLYSLISTSSHATITTFLLESQSGLLKTARLFGATRGQHYSLQVSATDLNGEGLSGSTRVLVVVANEVDTQVLVSAVTPTNIEENKEELLNELRKILQAQVPGAELVVAEIGPKRLGDAFQNEDYTGSDLTIFAVDPLTKQPVPGADLHKYLSGKLLDLNSAWQEILGPGSKLENVRHPRGPLGRGGAGVGYSEGALIAISVLIVVCAVPATLILIGSYRQ</sequence>
<keyword evidence="9" id="KW-1185">Reference proteome</keyword>
<dbReference type="SMART" id="SM00112">
    <property type="entry name" value="CA"/>
    <property type="match status" value="3"/>
</dbReference>
<dbReference type="PROSITE" id="PS50268">
    <property type="entry name" value="CADHERIN_2"/>
    <property type="match status" value="3"/>
</dbReference>
<protein>
    <recommendedName>
        <fullName evidence="7">Cadherin domain-containing protein</fullName>
    </recommendedName>
</protein>
<dbReference type="PANTHER" id="PTHR24027:SF438">
    <property type="entry name" value="CADHERIN 23"/>
    <property type="match status" value="1"/>
</dbReference>
<keyword evidence="6" id="KW-0812">Transmembrane</keyword>
<dbReference type="CDD" id="cd11304">
    <property type="entry name" value="Cadherin_repeat"/>
    <property type="match status" value="3"/>
</dbReference>
<dbReference type="PANTHER" id="PTHR24027">
    <property type="entry name" value="CADHERIN-23"/>
    <property type="match status" value="1"/>
</dbReference>
<dbReference type="Pfam" id="PF23206">
    <property type="entry name" value="PCDH15_12th"/>
    <property type="match status" value="1"/>
</dbReference>
<dbReference type="InterPro" id="IPR020894">
    <property type="entry name" value="Cadherin_CS"/>
</dbReference>
<dbReference type="Pfam" id="PF00028">
    <property type="entry name" value="Cadherin"/>
    <property type="match status" value="2"/>
</dbReference>
<evidence type="ECO:0000256" key="5">
    <source>
        <dbReference type="PROSITE-ProRule" id="PRU00043"/>
    </source>
</evidence>
<feature type="domain" description="Cadherin" evidence="7">
    <location>
        <begin position="2"/>
        <end position="84"/>
    </location>
</feature>
<dbReference type="InterPro" id="IPR056989">
    <property type="entry name" value="PCDH15_12th_dom"/>
</dbReference>
<dbReference type="GO" id="GO:0005509">
    <property type="term" value="F:calcium ion binding"/>
    <property type="evidence" value="ECO:0007669"/>
    <property type="project" value="UniProtKB-UniRule"/>
</dbReference>
<dbReference type="AlphaFoldDB" id="A0A8C4NDB3"/>
<dbReference type="Proteomes" id="UP000694388">
    <property type="component" value="Unplaced"/>
</dbReference>
<reference evidence="8" key="1">
    <citation type="submission" date="2025-08" db="UniProtKB">
        <authorList>
            <consortium name="Ensembl"/>
        </authorList>
    </citation>
    <scope>IDENTIFICATION</scope>
</reference>